<feature type="region of interest" description="Disordered" evidence="1">
    <location>
        <begin position="1"/>
        <end position="57"/>
    </location>
</feature>
<keyword evidence="3" id="KW-1185">Reference proteome</keyword>
<evidence type="ECO:0000256" key="1">
    <source>
        <dbReference type="SAM" id="MobiDB-lite"/>
    </source>
</evidence>
<accession>E2B7X4</accession>
<reference evidence="2 3" key="1">
    <citation type="journal article" date="2010" name="Science">
        <title>Genomic comparison of the ants Camponotus floridanus and Harpegnathos saltator.</title>
        <authorList>
            <person name="Bonasio R."/>
            <person name="Zhang G."/>
            <person name="Ye C."/>
            <person name="Mutti N.S."/>
            <person name="Fang X."/>
            <person name="Qin N."/>
            <person name="Donahue G."/>
            <person name="Yang P."/>
            <person name="Li Q."/>
            <person name="Li C."/>
            <person name="Zhang P."/>
            <person name="Huang Z."/>
            <person name="Berger S.L."/>
            <person name="Reinberg D."/>
            <person name="Wang J."/>
            <person name="Liebig J."/>
        </authorList>
    </citation>
    <scope>NUCLEOTIDE SEQUENCE [LARGE SCALE GENOMIC DNA]</scope>
    <source>
        <strain evidence="2 3">R22 G/1</strain>
    </source>
</reference>
<dbReference type="STRING" id="610380.E2B7X4"/>
<feature type="non-terminal residue" evidence="2">
    <location>
        <position position="1"/>
    </location>
</feature>
<name>E2B7X4_HARSA</name>
<dbReference type="AlphaFoldDB" id="E2B7X4"/>
<feature type="non-terminal residue" evidence="2">
    <location>
        <position position="79"/>
    </location>
</feature>
<sequence length="79" mass="8352">SQGSLSRAFGLRPRSEKASPSSSSDTGSLASQCQYMSSVRNNSPPQLPPRPMTGGKRHLRVKSIGDIEYISTAAVSTSV</sequence>
<protein>
    <submittedName>
        <fullName evidence="2">Uncharacterized protein</fullName>
    </submittedName>
</protein>
<proteinExistence type="predicted"/>
<dbReference type="OrthoDB" id="6430345at2759"/>
<evidence type="ECO:0000313" key="2">
    <source>
        <dbReference type="EMBL" id="EFN88206.1"/>
    </source>
</evidence>
<gene>
    <name evidence="2" type="ORF">EAI_06328</name>
</gene>
<organism evidence="3">
    <name type="scientific">Harpegnathos saltator</name>
    <name type="common">Jerdon's jumping ant</name>
    <dbReference type="NCBI Taxonomy" id="610380"/>
    <lineage>
        <taxon>Eukaryota</taxon>
        <taxon>Metazoa</taxon>
        <taxon>Ecdysozoa</taxon>
        <taxon>Arthropoda</taxon>
        <taxon>Hexapoda</taxon>
        <taxon>Insecta</taxon>
        <taxon>Pterygota</taxon>
        <taxon>Neoptera</taxon>
        <taxon>Endopterygota</taxon>
        <taxon>Hymenoptera</taxon>
        <taxon>Apocrita</taxon>
        <taxon>Aculeata</taxon>
        <taxon>Formicoidea</taxon>
        <taxon>Formicidae</taxon>
        <taxon>Ponerinae</taxon>
        <taxon>Ponerini</taxon>
        <taxon>Harpegnathos</taxon>
    </lineage>
</organism>
<feature type="compositionally biased region" description="Polar residues" evidence="1">
    <location>
        <begin position="25"/>
        <end position="44"/>
    </location>
</feature>
<dbReference type="InParanoid" id="E2B7X4"/>
<dbReference type="EMBL" id="GL446241">
    <property type="protein sequence ID" value="EFN88206.1"/>
    <property type="molecule type" value="Genomic_DNA"/>
</dbReference>
<dbReference type="Proteomes" id="UP000008237">
    <property type="component" value="Unassembled WGS sequence"/>
</dbReference>
<evidence type="ECO:0000313" key="3">
    <source>
        <dbReference type="Proteomes" id="UP000008237"/>
    </source>
</evidence>